<feature type="chain" id="PRO_5021909048" description="Lysozyme inhibitor LprI-like N-terminal domain-containing protein" evidence="1">
    <location>
        <begin position="25"/>
        <end position="253"/>
    </location>
</feature>
<feature type="domain" description="Lysozyme inhibitor LprI-like N-terminal" evidence="2">
    <location>
        <begin position="36"/>
        <end position="81"/>
    </location>
</feature>
<protein>
    <recommendedName>
        <fullName evidence="2">Lysozyme inhibitor LprI-like N-terminal domain-containing protein</fullName>
    </recommendedName>
</protein>
<dbReference type="EMBL" id="BKAG01000015">
    <property type="protein sequence ID" value="GEP43184.1"/>
    <property type="molecule type" value="Genomic_DNA"/>
</dbReference>
<sequence length="253" mass="27928">MRTLITLLPAFLVATLWVSTSVLAQNEPAPINPAEAKAAFDKADRALNEAWAAAKKALDESDFNKLKEEQRAWLEYRDYLARSPLYTGASAQDELPLTAPEYLEAASHLSNERAVWLKGLIRAQEGEETLTGSWSDSYGGSIDIVQKGNQLHFVIQCVRGPTSHVGGLAGIATWNESIGWFSDKGRADKGDDPETNLSFIQRNQKLEIIGAHTSYYHGARAYFDGTYVKTANLDPKEQTKILKSAKDGEIPEE</sequence>
<dbReference type="AlphaFoldDB" id="A0A512M8W1"/>
<dbReference type="Pfam" id="PF07007">
    <property type="entry name" value="LprI"/>
    <property type="match status" value="1"/>
</dbReference>
<gene>
    <name evidence="3" type="ORF">BGE01nite_24750</name>
</gene>
<dbReference type="Gene3D" id="1.20.1270.180">
    <property type="match status" value="1"/>
</dbReference>
<keyword evidence="4" id="KW-1185">Reference proteome</keyword>
<reference evidence="3 4" key="1">
    <citation type="submission" date="2019-07" db="EMBL/GenBank/DDBJ databases">
        <title>Whole genome shotgun sequence of Brevifollis gellanilyticus NBRC 108608.</title>
        <authorList>
            <person name="Hosoyama A."/>
            <person name="Uohara A."/>
            <person name="Ohji S."/>
            <person name="Ichikawa N."/>
        </authorList>
    </citation>
    <scope>NUCLEOTIDE SEQUENCE [LARGE SCALE GENOMIC DNA]</scope>
    <source>
        <strain evidence="3 4">NBRC 108608</strain>
    </source>
</reference>
<organism evidence="3 4">
    <name type="scientific">Brevifollis gellanilyticus</name>
    <dbReference type="NCBI Taxonomy" id="748831"/>
    <lineage>
        <taxon>Bacteria</taxon>
        <taxon>Pseudomonadati</taxon>
        <taxon>Verrucomicrobiota</taxon>
        <taxon>Verrucomicrobiia</taxon>
        <taxon>Verrucomicrobiales</taxon>
        <taxon>Verrucomicrobiaceae</taxon>
    </lineage>
</organism>
<evidence type="ECO:0000313" key="3">
    <source>
        <dbReference type="EMBL" id="GEP43184.1"/>
    </source>
</evidence>
<dbReference type="InterPro" id="IPR009739">
    <property type="entry name" value="LprI-like_N"/>
</dbReference>
<evidence type="ECO:0000313" key="4">
    <source>
        <dbReference type="Proteomes" id="UP000321577"/>
    </source>
</evidence>
<dbReference type="OrthoDB" id="188742at2"/>
<dbReference type="RefSeq" id="WP_146850759.1">
    <property type="nucleotide sequence ID" value="NZ_BKAG01000015.1"/>
</dbReference>
<evidence type="ECO:0000259" key="2">
    <source>
        <dbReference type="Pfam" id="PF07007"/>
    </source>
</evidence>
<evidence type="ECO:0000256" key="1">
    <source>
        <dbReference type="SAM" id="SignalP"/>
    </source>
</evidence>
<dbReference type="Proteomes" id="UP000321577">
    <property type="component" value="Unassembled WGS sequence"/>
</dbReference>
<accession>A0A512M8W1</accession>
<comment type="caution">
    <text evidence="3">The sequence shown here is derived from an EMBL/GenBank/DDBJ whole genome shotgun (WGS) entry which is preliminary data.</text>
</comment>
<name>A0A512M8W1_9BACT</name>
<feature type="signal peptide" evidence="1">
    <location>
        <begin position="1"/>
        <end position="24"/>
    </location>
</feature>
<keyword evidence="1" id="KW-0732">Signal</keyword>
<proteinExistence type="predicted"/>